<dbReference type="EMBL" id="UFXP01000001">
    <property type="protein sequence ID" value="STC76786.1"/>
    <property type="molecule type" value="Genomic_DNA"/>
</dbReference>
<comment type="subcellular location">
    <subcellularLocation>
        <location evidence="1">Virion</location>
    </subcellularLocation>
</comment>
<dbReference type="NCBIfam" id="TIGR01554">
    <property type="entry name" value="major_cap_HK97"/>
    <property type="match status" value="1"/>
</dbReference>
<dbReference type="InterPro" id="IPR024455">
    <property type="entry name" value="Phage_capsid"/>
</dbReference>
<evidence type="ECO:0000259" key="2">
    <source>
        <dbReference type="Pfam" id="PF05065"/>
    </source>
</evidence>
<evidence type="ECO:0000256" key="1">
    <source>
        <dbReference type="ARBA" id="ARBA00004328"/>
    </source>
</evidence>
<dbReference type="Pfam" id="PF05065">
    <property type="entry name" value="Phage_capsid"/>
    <property type="match status" value="1"/>
</dbReference>
<gene>
    <name evidence="3" type="ORF">NCTC10289_01067</name>
</gene>
<dbReference type="AlphaFoldDB" id="A0A376CW96"/>
<evidence type="ECO:0000313" key="4">
    <source>
        <dbReference type="Proteomes" id="UP000254287"/>
    </source>
</evidence>
<dbReference type="Gene3D" id="3.30.2320.10">
    <property type="entry name" value="hypothetical protein PF0899 domain"/>
    <property type="match status" value="1"/>
</dbReference>
<reference evidence="3 4" key="1">
    <citation type="submission" date="2018-06" db="EMBL/GenBank/DDBJ databases">
        <authorList>
            <consortium name="Pathogen Informatics"/>
            <person name="Doyle S."/>
        </authorList>
    </citation>
    <scope>NUCLEOTIDE SEQUENCE [LARGE SCALE GENOMIC DNA]</scope>
    <source>
        <strain evidence="3 4">NCTC10289</strain>
    </source>
</reference>
<dbReference type="SUPFAM" id="SSF56563">
    <property type="entry name" value="Major capsid protein gp5"/>
    <property type="match status" value="1"/>
</dbReference>
<organism evidence="3 4">
    <name type="scientific">Corynebacterium minutissimum</name>
    <dbReference type="NCBI Taxonomy" id="38301"/>
    <lineage>
        <taxon>Bacteria</taxon>
        <taxon>Bacillati</taxon>
        <taxon>Actinomycetota</taxon>
        <taxon>Actinomycetes</taxon>
        <taxon>Mycobacteriales</taxon>
        <taxon>Corynebacteriaceae</taxon>
        <taxon>Corynebacterium</taxon>
    </lineage>
</organism>
<accession>A0A376CW96</accession>
<dbReference type="Proteomes" id="UP000254287">
    <property type="component" value="Unassembled WGS sequence"/>
</dbReference>
<dbReference type="InterPro" id="IPR054612">
    <property type="entry name" value="Phage_capsid-like_C"/>
</dbReference>
<proteinExistence type="predicted"/>
<sequence length="315" mass="33283">MAKELKNVLTLGKSGILPTKASALIYKKAADDSVILKAAGTTPMAMSGNQFITPVGEVVAGVVGEGGMKPTANVGSTAKSVKPIKVATIIPWSKEHRIADEYGVTQHFIDEAAKAIRRAIDVAIIHGKDGLTGNTIPGVEYLTQSKNKIQLGTASVKDGGLTADILDGYDKVVENDFDFDAFIAAPQVRTKLGRAFDANGRPLYDNVNLADSGDSSILGLPTYFGQTVAGRYGAVADTGVRMIGGNFQDNLRFGFVDGISYYRSEDASITDSDGNQISLFVHNLEAIRVEAIFGWIIGDVDGFAVYTDKPAGSAA</sequence>
<name>A0A376CW96_9CORY</name>
<feature type="domain" description="Phage capsid-like C-terminal" evidence="2">
    <location>
        <begin position="17"/>
        <end position="307"/>
    </location>
</feature>
<protein>
    <submittedName>
        <fullName evidence="3">Structural phage protein (Major head protein)</fullName>
    </submittedName>
</protein>
<dbReference type="Gene3D" id="3.30.2400.10">
    <property type="entry name" value="Major capsid protein gp5"/>
    <property type="match status" value="1"/>
</dbReference>
<evidence type="ECO:0000313" key="3">
    <source>
        <dbReference type="EMBL" id="STC76786.1"/>
    </source>
</evidence>